<dbReference type="Gene3D" id="3.40.50.150">
    <property type="entry name" value="Vaccinia Virus protein VP39"/>
    <property type="match status" value="1"/>
</dbReference>
<evidence type="ECO:0000313" key="4">
    <source>
        <dbReference type="EMBL" id="MFC2926481.1"/>
    </source>
</evidence>
<dbReference type="PROSITE" id="PS00092">
    <property type="entry name" value="N6_MTASE"/>
    <property type="match status" value="1"/>
</dbReference>
<evidence type="ECO:0000256" key="3">
    <source>
        <dbReference type="SAM" id="MobiDB-lite"/>
    </source>
</evidence>
<feature type="region of interest" description="Disordered" evidence="3">
    <location>
        <begin position="1"/>
        <end position="25"/>
    </location>
</feature>
<dbReference type="Pfam" id="PF03602">
    <property type="entry name" value="Cons_hypoth95"/>
    <property type="match status" value="1"/>
</dbReference>
<proteinExistence type="predicted"/>
<sequence length="186" mass="19903">MRIVAGRFGGRPLAAPKGSGTRPTSDKARQALFNVLEHADWTPPLEGARVMDIYAGSGALGFEAISRGASFCLFVETAAAARGAIRDNAEAFQLFGITRIHRRDATALGTKPAGVGPPFDIAFMDPPYGHDLGPKTLRTLKEGGWLQPEALVVLEVGEDETPDTSGWTVLDERKWGKAKVLFLKAG</sequence>
<dbReference type="NCBIfam" id="TIGR00095">
    <property type="entry name" value="16S rRNA (guanine(966)-N(2))-methyltransferase RsmD"/>
    <property type="match status" value="1"/>
</dbReference>
<dbReference type="PANTHER" id="PTHR43542:SF1">
    <property type="entry name" value="METHYLTRANSFERASE"/>
    <property type="match status" value="1"/>
</dbReference>
<evidence type="ECO:0000256" key="2">
    <source>
        <dbReference type="ARBA" id="ARBA00022679"/>
    </source>
</evidence>
<evidence type="ECO:0000313" key="5">
    <source>
        <dbReference type="Proteomes" id="UP001595379"/>
    </source>
</evidence>
<dbReference type="GO" id="GO:0052913">
    <property type="term" value="F:16S rRNA (guanine(966)-N(2))-methyltransferase activity"/>
    <property type="evidence" value="ECO:0007669"/>
    <property type="project" value="UniProtKB-EC"/>
</dbReference>
<dbReference type="InterPro" id="IPR029063">
    <property type="entry name" value="SAM-dependent_MTases_sf"/>
</dbReference>
<comment type="caution">
    <text evidence="4">The sequence shown here is derived from an EMBL/GenBank/DDBJ whole genome shotgun (WGS) entry which is preliminary data.</text>
</comment>
<keyword evidence="5" id="KW-1185">Reference proteome</keyword>
<dbReference type="InterPro" id="IPR004398">
    <property type="entry name" value="RNA_MeTrfase_RsmD"/>
</dbReference>
<evidence type="ECO:0000256" key="1">
    <source>
        <dbReference type="ARBA" id="ARBA00022603"/>
    </source>
</evidence>
<keyword evidence="1 4" id="KW-0489">Methyltransferase</keyword>
<dbReference type="SUPFAM" id="SSF53335">
    <property type="entry name" value="S-adenosyl-L-methionine-dependent methyltransferases"/>
    <property type="match status" value="1"/>
</dbReference>
<dbReference type="PIRSF" id="PIRSF004553">
    <property type="entry name" value="CHP00095"/>
    <property type="match status" value="1"/>
</dbReference>
<accession>A0ABV6ZYA9</accession>
<protein>
    <submittedName>
        <fullName evidence="4">16S rRNA (Guanine(966)-N(2))-methyltransferase RsmD</fullName>
        <ecNumber evidence="4">2.1.1.171</ecNumber>
    </submittedName>
</protein>
<dbReference type="EMBL" id="JBHRSV010000019">
    <property type="protein sequence ID" value="MFC2926481.1"/>
    <property type="molecule type" value="Genomic_DNA"/>
</dbReference>
<keyword evidence="2 4" id="KW-0808">Transferase</keyword>
<reference evidence="5" key="1">
    <citation type="journal article" date="2019" name="Int. J. Syst. Evol. Microbiol.">
        <title>The Global Catalogue of Microorganisms (GCM) 10K type strain sequencing project: providing services to taxonomists for standard genome sequencing and annotation.</title>
        <authorList>
            <consortium name="The Broad Institute Genomics Platform"/>
            <consortium name="The Broad Institute Genome Sequencing Center for Infectious Disease"/>
            <person name="Wu L."/>
            <person name="Ma J."/>
        </authorList>
    </citation>
    <scope>NUCLEOTIDE SEQUENCE [LARGE SCALE GENOMIC DNA]</scope>
    <source>
        <strain evidence="5">KCTC 52487</strain>
    </source>
</reference>
<organism evidence="4 5">
    <name type="scientific">Hyphobacterium vulgare</name>
    <dbReference type="NCBI Taxonomy" id="1736751"/>
    <lineage>
        <taxon>Bacteria</taxon>
        <taxon>Pseudomonadati</taxon>
        <taxon>Pseudomonadota</taxon>
        <taxon>Alphaproteobacteria</taxon>
        <taxon>Maricaulales</taxon>
        <taxon>Maricaulaceae</taxon>
        <taxon>Hyphobacterium</taxon>
    </lineage>
</organism>
<gene>
    <name evidence="4" type="primary">rsmD</name>
    <name evidence="4" type="ORF">ACFOOR_10230</name>
</gene>
<dbReference type="InterPro" id="IPR002052">
    <property type="entry name" value="DNA_methylase_N6_adenine_CS"/>
</dbReference>
<dbReference type="PANTHER" id="PTHR43542">
    <property type="entry name" value="METHYLTRANSFERASE"/>
    <property type="match status" value="1"/>
</dbReference>
<dbReference type="CDD" id="cd02440">
    <property type="entry name" value="AdoMet_MTases"/>
    <property type="match status" value="1"/>
</dbReference>
<dbReference type="Proteomes" id="UP001595379">
    <property type="component" value="Unassembled WGS sequence"/>
</dbReference>
<dbReference type="RefSeq" id="WP_343164273.1">
    <property type="nucleotide sequence ID" value="NZ_JBHRSV010000019.1"/>
</dbReference>
<dbReference type="EC" id="2.1.1.171" evidence="4"/>
<name>A0ABV6ZYA9_9PROT</name>